<evidence type="ECO:0000313" key="2">
    <source>
        <dbReference type="Proteomes" id="UP000503278"/>
    </source>
</evidence>
<evidence type="ECO:0000313" key="1">
    <source>
        <dbReference type="EMBL" id="QJD94405.1"/>
    </source>
</evidence>
<name>A0A7L5DTH3_9SPHI</name>
<proteinExistence type="predicted"/>
<dbReference type="KEGG" id="mrob:HH214_00210"/>
<keyword evidence="2" id="KW-1185">Reference proteome</keyword>
<reference evidence="1 2" key="1">
    <citation type="submission" date="2020-04" db="EMBL/GenBank/DDBJ databases">
        <title>Genome sequencing of novel species.</title>
        <authorList>
            <person name="Heo J."/>
            <person name="Kim S.-J."/>
            <person name="Kim J.-S."/>
            <person name="Hong S.-B."/>
            <person name="Kwon S.-W."/>
        </authorList>
    </citation>
    <scope>NUCLEOTIDE SEQUENCE [LARGE SCALE GENOMIC DNA]</scope>
    <source>
        <strain evidence="1 2">F39-2</strain>
    </source>
</reference>
<dbReference type="AlphaFoldDB" id="A0A7L5DTH3"/>
<organism evidence="1 2">
    <name type="scientific">Mucilaginibacter robiniae</name>
    <dbReference type="NCBI Taxonomy" id="2728022"/>
    <lineage>
        <taxon>Bacteria</taxon>
        <taxon>Pseudomonadati</taxon>
        <taxon>Bacteroidota</taxon>
        <taxon>Sphingobacteriia</taxon>
        <taxon>Sphingobacteriales</taxon>
        <taxon>Sphingobacteriaceae</taxon>
        <taxon>Mucilaginibacter</taxon>
    </lineage>
</organism>
<dbReference type="RefSeq" id="WP_169605424.1">
    <property type="nucleotide sequence ID" value="NZ_CP051682.1"/>
</dbReference>
<gene>
    <name evidence="1" type="ORF">HH214_00210</name>
</gene>
<dbReference type="Proteomes" id="UP000503278">
    <property type="component" value="Chromosome"/>
</dbReference>
<dbReference type="Gene3D" id="3.90.550.10">
    <property type="entry name" value="Spore Coat Polysaccharide Biosynthesis Protein SpsA, Chain A"/>
    <property type="match status" value="1"/>
</dbReference>
<dbReference type="GO" id="GO:0016740">
    <property type="term" value="F:transferase activity"/>
    <property type="evidence" value="ECO:0007669"/>
    <property type="project" value="UniProtKB-KW"/>
</dbReference>
<keyword evidence="1" id="KW-0808">Transferase</keyword>
<dbReference type="InterPro" id="IPR029044">
    <property type="entry name" value="Nucleotide-diphossugar_trans"/>
</dbReference>
<sequence>MQYTSAQNKPFQTPVLFLIFNRVGLTQKVFNEIKKIKPKYLYVAADGPRPDNSSDVETCRETRNIIEQIDWDCELKTLFRDKNLGCGPAVSSAISWFFEHVEAGMILEDDCVPNLSFFPFCEELLEKYKDSDVVKFIGGNNFQGGRKRGNASYYFSHYPASWGWATWRRSWQIFRANISESTAEIKSGKLDYVFNSTKEKNHWIKSLYKANRESSSVWDFHFYYSIWKSGGLCITPNQNLVVNMGFFDQATHYFLKDSTKTSVKNETMVFPLVHPDKVEVNREADKYTFNHFYSHSGQRAIRLLRENNIYGILAYLKNRFL</sequence>
<accession>A0A7L5DTH3</accession>
<dbReference type="EMBL" id="CP051682">
    <property type="protein sequence ID" value="QJD94405.1"/>
    <property type="molecule type" value="Genomic_DNA"/>
</dbReference>
<protein>
    <submittedName>
        <fullName evidence="1">Nucleotide-diphospho-sugar transferase</fullName>
    </submittedName>
</protein>
<dbReference type="SUPFAM" id="SSF53448">
    <property type="entry name" value="Nucleotide-diphospho-sugar transferases"/>
    <property type="match status" value="1"/>
</dbReference>